<comment type="function">
    <text evidence="8">Probably functions as a manganese efflux pump.</text>
</comment>
<keyword evidence="1 8" id="KW-0813">Transport</keyword>
<accession>A0ABS5JRQ5</accession>
<feature type="transmembrane region" description="Helical" evidence="8">
    <location>
        <begin position="106"/>
        <end position="127"/>
    </location>
</feature>
<name>A0ABS5JRQ5_9BACT</name>
<feature type="transmembrane region" description="Helical" evidence="8">
    <location>
        <begin position="166"/>
        <end position="185"/>
    </location>
</feature>
<dbReference type="Pfam" id="PF02659">
    <property type="entry name" value="Mntp"/>
    <property type="match status" value="1"/>
</dbReference>
<keyword evidence="3 8" id="KW-0812">Transmembrane</keyword>
<evidence type="ECO:0000256" key="7">
    <source>
        <dbReference type="ARBA" id="ARBA00023211"/>
    </source>
</evidence>
<keyword evidence="2 8" id="KW-1003">Cell membrane</keyword>
<feature type="transmembrane region" description="Helical" evidence="8">
    <location>
        <begin position="35"/>
        <end position="56"/>
    </location>
</feature>
<evidence type="ECO:0000256" key="3">
    <source>
        <dbReference type="ARBA" id="ARBA00022692"/>
    </source>
</evidence>
<evidence type="ECO:0000256" key="6">
    <source>
        <dbReference type="ARBA" id="ARBA00023136"/>
    </source>
</evidence>
<organism evidence="9 10">
    <name type="scientific">Carboxylicivirga linearis</name>
    <dbReference type="NCBI Taxonomy" id="1628157"/>
    <lineage>
        <taxon>Bacteria</taxon>
        <taxon>Pseudomonadati</taxon>
        <taxon>Bacteroidota</taxon>
        <taxon>Bacteroidia</taxon>
        <taxon>Marinilabiliales</taxon>
        <taxon>Marinilabiliaceae</taxon>
        <taxon>Carboxylicivirga</taxon>
    </lineage>
</organism>
<keyword evidence="5 8" id="KW-0406">Ion transport</keyword>
<keyword evidence="10" id="KW-1185">Reference proteome</keyword>
<feature type="transmembrane region" description="Helical" evidence="8">
    <location>
        <begin position="134"/>
        <end position="154"/>
    </location>
</feature>
<evidence type="ECO:0000256" key="2">
    <source>
        <dbReference type="ARBA" id="ARBA00022475"/>
    </source>
</evidence>
<proteinExistence type="inferred from homology"/>
<evidence type="ECO:0000313" key="9">
    <source>
        <dbReference type="EMBL" id="MBS2097508.1"/>
    </source>
</evidence>
<protein>
    <recommendedName>
        <fullName evidence="8">Putative manganese efflux pump MntP</fullName>
    </recommendedName>
</protein>
<dbReference type="PANTHER" id="PTHR35529">
    <property type="entry name" value="MANGANESE EFFLUX PUMP MNTP-RELATED"/>
    <property type="match status" value="1"/>
</dbReference>
<gene>
    <name evidence="8" type="primary">mntP</name>
    <name evidence="9" type="ORF">KEM10_04395</name>
</gene>
<evidence type="ECO:0000256" key="8">
    <source>
        <dbReference type="HAMAP-Rule" id="MF_01521"/>
    </source>
</evidence>
<comment type="caution">
    <text evidence="9">The sequence shown here is derived from an EMBL/GenBank/DDBJ whole genome shotgun (WGS) entry which is preliminary data.</text>
</comment>
<dbReference type="HAMAP" id="MF_01521">
    <property type="entry name" value="MntP_pump"/>
    <property type="match status" value="1"/>
</dbReference>
<evidence type="ECO:0000313" key="10">
    <source>
        <dbReference type="Proteomes" id="UP000708576"/>
    </source>
</evidence>
<dbReference type="RefSeq" id="WP_212214002.1">
    <property type="nucleotide sequence ID" value="NZ_JAGUCO010000002.1"/>
</dbReference>
<dbReference type="EMBL" id="JAGUCO010000002">
    <property type="protein sequence ID" value="MBS2097508.1"/>
    <property type="molecule type" value="Genomic_DNA"/>
</dbReference>
<comment type="similarity">
    <text evidence="8">Belongs to the MntP (TC 9.B.29) family.</text>
</comment>
<keyword evidence="7 8" id="KW-0464">Manganese</keyword>
<feature type="transmembrane region" description="Helical" evidence="8">
    <location>
        <begin position="68"/>
        <end position="86"/>
    </location>
</feature>
<evidence type="ECO:0000256" key="5">
    <source>
        <dbReference type="ARBA" id="ARBA00023065"/>
    </source>
</evidence>
<evidence type="ECO:0000256" key="4">
    <source>
        <dbReference type="ARBA" id="ARBA00022989"/>
    </source>
</evidence>
<dbReference type="InterPro" id="IPR003810">
    <property type="entry name" value="Mntp/YtaF"/>
</dbReference>
<dbReference type="PANTHER" id="PTHR35529:SF1">
    <property type="entry name" value="MANGANESE EFFLUX PUMP MNTP-RELATED"/>
    <property type="match status" value="1"/>
</dbReference>
<reference evidence="9 10" key="1">
    <citation type="journal article" date="2015" name="Int. J. Syst. Evol. Microbiol.">
        <title>Carboxylicivirga linearis sp. nov., isolated from a sea cucumber culture pond.</title>
        <authorList>
            <person name="Wang F.Q."/>
            <person name="Zhou Y.X."/>
            <person name="Lin X.Z."/>
            <person name="Chen G.J."/>
            <person name="Du Z.J."/>
        </authorList>
    </citation>
    <scope>NUCLEOTIDE SEQUENCE [LARGE SCALE GENOMIC DNA]</scope>
    <source>
        <strain evidence="9 10">FB218</strain>
    </source>
</reference>
<keyword evidence="4 8" id="KW-1133">Transmembrane helix</keyword>
<dbReference type="Proteomes" id="UP000708576">
    <property type="component" value="Unassembled WGS sequence"/>
</dbReference>
<sequence length="186" mass="20186">MEFLSLLLLAVALAMDSFAVSITVGLSIKKIKFNPVGKVCLLFAFFQGIMPVIGWALGQSFADAISAYDHWVVFALLLFIGGKMLYEAFQYNESAPFVNAYNNKTITMLAIATSIDALAVGISFSLLNVDIVMPAIVIGIVTFIFSHLGIAIGWKLGSIFRNKMEIIGGILLIGIGIKILIEHLLQ</sequence>
<keyword evidence="6 8" id="KW-0472">Membrane</keyword>
<dbReference type="InterPro" id="IPR022929">
    <property type="entry name" value="Put_MntP"/>
</dbReference>
<evidence type="ECO:0000256" key="1">
    <source>
        <dbReference type="ARBA" id="ARBA00022448"/>
    </source>
</evidence>
<comment type="subcellular location">
    <subcellularLocation>
        <location evidence="8">Cell membrane</location>
        <topology evidence="8">Multi-pass membrane protein</topology>
    </subcellularLocation>
</comment>